<sequence>MKKLSILVVLFATTAVLISCSDIKRKPNRIYMPDMFYSRAYQTYSDHSNLTKEGIFYNEKPVPGTIFRGEDMPFPLAKDAPGDTANYVASKQIKSPIDSLTQQQYVEAERLFLINCAICHGPKLDGNGPLYKGGEGPYPAKPAQLVGDAKYEAMPEGQMFYSVEYGKNLMGSYASQLSRQQRWEIIRYIKMKQAEAKANSASATASK</sequence>
<dbReference type="EMBL" id="QKZV01000005">
    <property type="protein sequence ID" value="PZX62425.1"/>
    <property type="molecule type" value="Genomic_DNA"/>
</dbReference>
<dbReference type="GO" id="GO:0009055">
    <property type="term" value="F:electron transfer activity"/>
    <property type="evidence" value="ECO:0007669"/>
    <property type="project" value="InterPro"/>
</dbReference>
<dbReference type="SUPFAM" id="SSF46626">
    <property type="entry name" value="Cytochrome c"/>
    <property type="match status" value="1"/>
</dbReference>
<evidence type="ECO:0000256" key="3">
    <source>
        <dbReference type="ARBA" id="ARBA00023004"/>
    </source>
</evidence>
<keyword evidence="3 4" id="KW-0408">Iron</keyword>
<dbReference type="Pfam" id="PF13442">
    <property type="entry name" value="Cytochrome_CBB3"/>
    <property type="match status" value="1"/>
</dbReference>
<feature type="domain" description="Cytochrome c" evidence="5">
    <location>
        <begin position="103"/>
        <end position="193"/>
    </location>
</feature>
<dbReference type="PROSITE" id="PS51007">
    <property type="entry name" value="CYTC"/>
    <property type="match status" value="1"/>
</dbReference>
<dbReference type="InterPro" id="IPR009056">
    <property type="entry name" value="Cyt_c-like_dom"/>
</dbReference>
<keyword evidence="2 4" id="KW-0479">Metal-binding</keyword>
<evidence type="ECO:0000259" key="5">
    <source>
        <dbReference type="PROSITE" id="PS51007"/>
    </source>
</evidence>
<protein>
    <submittedName>
        <fullName evidence="6">Cbb3-type cytochrome c oxidase subunit III</fullName>
    </submittedName>
</protein>
<dbReference type="OrthoDB" id="9796771at2"/>
<reference evidence="6 7" key="1">
    <citation type="submission" date="2018-06" db="EMBL/GenBank/DDBJ databases">
        <title>Genomic Encyclopedia of Archaeal and Bacterial Type Strains, Phase II (KMG-II): from individual species to whole genera.</title>
        <authorList>
            <person name="Goeker M."/>
        </authorList>
    </citation>
    <scope>NUCLEOTIDE SEQUENCE [LARGE SCALE GENOMIC DNA]</scope>
    <source>
        <strain evidence="6 7">DSM 23241</strain>
    </source>
</reference>
<proteinExistence type="predicted"/>
<dbReference type="Gene3D" id="1.10.760.10">
    <property type="entry name" value="Cytochrome c-like domain"/>
    <property type="match status" value="1"/>
</dbReference>
<dbReference type="PANTHER" id="PTHR40394">
    <property type="entry name" value="LIPOPROTEIN-RELATED"/>
    <property type="match status" value="1"/>
</dbReference>
<name>A0A2W7SHR3_9BACT</name>
<evidence type="ECO:0000256" key="2">
    <source>
        <dbReference type="ARBA" id="ARBA00022723"/>
    </source>
</evidence>
<organism evidence="6 7">
    <name type="scientific">Hydrotalea sandarakina</name>
    <dbReference type="NCBI Taxonomy" id="1004304"/>
    <lineage>
        <taxon>Bacteria</taxon>
        <taxon>Pseudomonadati</taxon>
        <taxon>Bacteroidota</taxon>
        <taxon>Chitinophagia</taxon>
        <taxon>Chitinophagales</taxon>
        <taxon>Chitinophagaceae</taxon>
        <taxon>Hydrotalea</taxon>
    </lineage>
</organism>
<accession>A0A2W7SHR3</accession>
<dbReference type="PROSITE" id="PS51257">
    <property type="entry name" value="PROKAR_LIPOPROTEIN"/>
    <property type="match status" value="1"/>
</dbReference>
<keyword evidence="7" id="KW-1185">Reference proteome</keyword>
<evidence type="ECO:0000256" key="4">
    <source>
        <dbReference type="PROSITE-ProRule" id="PRU00433"/>
    </source>
</evidence>
<dbReference type="Proteomes" id="UP000249720">
    <property type="component" value="Unassembled WGS sequence"/>
</dbReference>
<dbReference type="InterPro" id="IPR036909">
    <property type="entry name" value="Cyt_c-like_dom_sf"/>
</dbReference>
<dbReference type="PANTHER" id="PTHR40394:SF2">
    <property type="entry name" value="QUINOL:CYTOCHROME C OXIDOREDUCTASE MEMBRANE PROTEIN"/>
    <property type="match status" value="1"/>
</dbReference>
<comment type="caution">
    <text evidence="6">The sequence shown here is derived from an EMBL/GenBank/DDBJ whole genome shotgun (WGS) entry which is preliminary data.</text>
</comment>
<dbReference type="AlphaFoldDB" id="A0A2W7SHR3"/>
<dbReference type="GO" id="GO:0046872">
    <property type="term" value="F:metal ion binding"/>
    <property type="evidence" value="ECO:0007669"/>
    <property type="project" value="UniProtKB-KW"/>
</dbReference>
<dbReference type="GO" id="GO:0020037">
    <property type="term" value="F:heme binding"/>
    <property type="evidence" value="ECO:0007669"/>
    <property type="project" value="InterPro"/>
</dbReference>
<gene>
    <name evidence="6" type="ORF">LX80_01908</name>
</gene>
<evidence type="ECO:0000313" key="6">
    <source>
        <dbReference type="EMBL" id="PZX62425.1"/>
    </source>
</evidence>
<dbReference type="RefSeq" id="WP_111295642.1">
    <property type="nucleotide sequence ID" value="NZ_QKZV01000005.1"/>
</dbReference>
<evidence type="ECO:0000256" key="1">
    <source>
        <dbReference type="ARBA" id="ARBA00022617"/>
    </source>
</evidence>
<evidence type="ECO:0000313" key="7">
    <source>
        <dbReference type="Proteomes" id="UP000249720"/>
    </source>
</evidence>
<keyword evidence="1 4" id="KW-0349">Heme</keyword>